<dbReference type="AlphaFoldDB" id="A0A319BVA4"/>
<accession>A0A319BVA4</accession>
<dbReference type="Proteomes" id="UP000248340">
    <property type="component" value="Unassembled WGS sequence"/>
</dbReference>
<dbReference type="OrthoDB" id="5393654at2759"/>
<gene>
    <name evidence="2" type="ORF">BO82DRAFT_435737</name>
</gene>
<keyword evidence="3" id="KW-1185">Reference proteome</keyword>
<evidence type="ECO:0000256" key="1">
    <source>
        <dbReference type="SAM" id="MobiDB-lite"/>
    </source>
</evidence>
<name>A0A319BVA4_9EURO</name>
<evidence type="ECO:0000313" key="2">
    <source>
        <dbReference type="EMBL" id="PYH77636.1"/>
    </source>
</evidence>
<reference evidence="2 3" key="1">
    <citation type="submission" date="2016-12" db="EMBL/GenBank/DDBJ databases">
        <title>The genomes of Aspergillus section Nigri reveals drivers in fungal speciation.</title>
        <authorList>
            <consortium name="DOE Joint Genome Institute"/>
            <person name="Vesth T.C."/>
            <person name="Nybo J."/>
            <person name="Theobald S."/>
            <person name="Brandl J."/>
            <person name="Frisvad J.C."/>
            <person name="Nielsen K.F."/>
            <person name="Lyhne E.K."/>
            <person name="Kogle M.E."/>
            <person name="Kuo A."/>
            <person name="Riley R."/>
            <person name="Clum A."/>
            <person name="Nolan M."/>
            <person name="Lipzen A."/>
            <person name="Salamov A."/>
            <person name="Henrissat B."/>
            <person name="Wiebenga A."/>
            <person name="De Vries R.P."/>
            <person name="Grigoriev I.V."/>
            <person name="Mortensen U.H."/>
            <person name="Andersen M.R."/>
            <person name="Baker S.E."/>
        </authorList>
    </citation>
    <scope>NUCLEOTIDE SEQUENCE [LARGE SCALE GENOMIC DNA]</scope>
    <source>
        <strain evidence="2 3">CBS 121591</strain>
    </source>
</reference>
<feature type="region of interest" description="Disordered" evidence="1">
    <location>
        <begin position="80"/>
        <end position="106"/>
    </location>
</feature>
<dbReference type="RefSeq" id="XP_025487836.1">
    <property type="nucleotide sequence ID" value="XM_025641055.1"/>
</dbReference>
<dbReference type="VEuPathDB" id="FungiDB:BO82DRAFT_435737"/>
<sequence length="130" mass="15191">MTVLTPRLWVSQIPTLVMTYHDRGLFTDIRVQDMREQITQWERDKQELLGRLAWILHELVRRLIGDAPVALSPGLKARWTEEDDLESSGHESFPSHDDSFSDTPLEAHLPEHRFSHDWKDHKDYTASSSE</sequence>
<dbReference type="PANTHER" id="PTHR35179">
    <property type="entry name" value="PROTEIN CBG02620"/>
    <property type="match status" value="1"/>
</dbReference>
<dbReference type="EMBL" id="KZ821739">
    <property type="protein sequence ID" value="PYH77636.1"/>
    <property type="molecule type" value="Genomic_DNA"/>
</dbReference>
<dbReference type="STRING" id="1448315.A0A319BVA4"/>
<feature type="compositionally biased region" description="Basic and acidic residues" evidence="1">
    <location>
        <begin position="87"/>
        <end position="99"/>
    </location>
</feature>
<evidence type="ECO:0000313" key="3">
    <source>
        <dbReference type="Proteomes" id="UP000248340"/>
    </source>
</evidence>
<protein>
    <submittedName>
        <fullName evidence="2">Uncharacterized protein</fullName>
    </submittedName>
</protein>
<dbReference type="PANTHER" id="PTHR35179:SF2">
    <property type="entry name" value="START DOMAIN-CONTAINING PROTEIN"/>
    <property type="match status" value="1"/>
</dbReference>
<dbReference type="GeneID" id="37143797"/>
<organism evidence="2 3">
    <name type="scientific">Aspergillus uvarum CBS 121591</name>
    <dbReference type="NCBI Taxonomy" id="1448315"/>
    <lineage>
        <taxon>Eukaryota</taxon>
        <taxon>Fungi</taxon>
        <taxon>Dikarya</taxon>
        <taxon>Ascomycota</taxon>
        <taxon>Pezizomycotina</taxon>
        <taxon>Eurotiomycetes</taxon>
        <taxon>Eurotiomycetidae</taxon>
        <taxon>Eurotiales</taxon>
        <taxon>Aspergillaceae</taxon>
        <taxon>Aspergillus</taxon>
        <taxon>Aspergillus subgen. Circumdati</taxon>
    </lineage>
</organism>
<proteinExistence type="predicted"/>